<evidence type="ECO:0000313" key="3">
    <source>
        <dbReference type="Proteomes" id="UP001189429"/>
    </source>
</evidence>
<evidence type="ECO:0008006" key="4">
    <source>
        <dbReference type="Google" id="ProtNLM"/>
    </source>
</evidence>
<proteinExistence type="predicted"/>
<sequence>MGCTASNRTESSRTLVLTVGTLLEWFAMSQPGQRASPRLPHVVSALVLQISFARKYCEGATARPWSTRCSALLLRLSEQTTRPPPRHAVGKPPCDVPVARPAGHHGSVEIPRRTHALEVRVTGNQPMARSGVTPPAP</sequence>
<evidence type="ECO:0000313" key="2">
    <source>
        <dbReference type="EMBL" id="CAK0883453.1"/>
    </source>
</evidence>
<keyword evidence="3" id="KW-1185">Reference proteome</keyword>
<protein>
    <recommendedName>
        <fullName evidence="4">Anaphase-promoting complex subunit 1</fullName>
    </recommendedName>
</protein>
<dbReference type="Proteomes" id="UP001189429">
    <property type="component" value="Unassembled WGS sequence"/>
</dbReference>
<gene>
    <name evidence="2" type="ORF">PCOR1329_LOCUS65664</name>
</gene>
<evidence type="ECO:0000256" key="1">
    <source>
        <dbReference type="SAM" id="MobiDB-lite"/>
    </source>
</evidence>
<accession>A0ABN9WE27</accession>
<name>A0ABN9WE27_9DINO</name>
<reference evidence="2" key="1">
    <citation type="submission" date="2023-10" db="EMBL/GenBank/DDBJ databases">
        <authorList>
            <person name="Chen Y."/>
            <person name="Shah S."/>
            <person name="Dougan E. K."/>
            <person name="Thang M."/>
            <person name="Chan C."/>
        </authorList>
    </citation>
    <scope>NUCLEOTIDE SEQUENCE [LARGE SCALE GENOMIC DNA]</scope>
</reference>
<organism evidence="2 3">
    <name type="scientific">Prorocentrum cordatum</name>
    <dbReference type="NCBI Taxonomy" id="2364126"/>
    <lineage>
        <taxon>Eukaryota</taxon>
        <taxon>Sar</taxon>
        <taxon>Alveolata</taxon>
        <taxon>Dinophyceae</taxon>
        <taxon>Prorocentrales</taxon>
        <taxon>Prorocentraceae</taxon>
        <taxon>Prorocentrum</taxon>
    </lineage>
</organism>
<dbReference type="EMBL" id="CAUYUJ010018416">
    <property type="protein sequence ID" value="CAK0883453.1"/>
    <property type="molecule type" value="Genomic_DNA"/>
</dbReference>
<feature type="region of interest" description="Disordered" evidence="1">
    <location>
        <begin position="80"/>
        <end position="110"/>
    </location>
</feature>
<comment type="caution">
    <text evidence="2">The sequence shown here is derived from an EMBL/GenBank/DDBJ whole genome shotgun (WGS) entry which is preliminary data.</text>
</comment>